<dbReference type="SUPFAM" id="SSF53955">
    <property type="entry name" value="Lysozyme-like"/>
    <property type="match status" value="1"/>
</dbReference>
<dbReference type="AlphaFoldDB" id="A0A1G2HGR2"/>
<reference evidence="2 3" key="1">
    <citation type="journal article" date="2016" name="Nat. Commun.">
        <title>Thousands of microbial genomes shed light on interconnected biogeochemical processes in an aquifer system.</title>
        <authorList>
            <person name="Anantharaman K."/>
            <person name="Brown C.T."/>
            <person name="Hug L.A."/>
            <person name="Sharon I."/>
            <person name="Castelle C.J."/>
            <person name="Probst A.J."/>
            <person name="Thomas B.C."/>
            <person name="Singh A."/>
            <person name="Wilkins M.J."/>
            <person name="Karaoz U."/>
            <person name="Brodie E.L."/>
            <person name="Williams K.H."/>
            <person name="Hubbard S.S."/>
            <person name="Banfield J.F."/>
        </authorList>
    </citation>
    <scope>NUCLEOTIDE SEQUENCE [LARGE SCALE GENOMIC DNA]</scope>
</reference>
<comment type="caution">
    <text evidence="2">The sequence shown here is derived from an EMBL/GenBank/DDBJ whole genome shotgun (WGS) entry which is preliminary data.</text>
</comment>
<proteinExistence type="predicted"/>
<organism evidence="2 3">
    <name type="scientific">Candidatus Spechtbacteria bacterium RIFCSPLOWO2_12_FULL_38_22</name>
    <dbReference type="NCBI Taxonomy" id="1802165"/>
    <lineage>
        <taxon>Bacteria</taxon>
        <taxon>Candidatus Spechtiibacteriota</taxon>
    </lineage>
</organism>
<gene>
    <name evidence="2" type="ORF">A3F94_01895</name>
</gene>
<keyword evidence="1" id="KW-0175">Coiled coil</keyword>
<evidence type="ECO:0000256" key="1">
    <source>
        <dbReference type="SAM" id="Coils"/>
    </source>
</evidence>
<dbReference type="EMBL" id="MHOK01000019">
    <property type="protein sequence ID" value="OGZ61677.1"/>
    <property type="molecule type" value="Genomic_DNA"/>
</dbReference>
<protein>
    <submittedName>
        <fullName evidence="2">Uncharacterized protein</fullName>
    </submittedName>
</protein>
<feature type="coiled-coil region" evidence="1">
    <location>
        <begin position="32"/>
        <end position="87"/>
    </location>
</feature>
<sequence length="464" mass="51724">MKNIKILIFLFFYFVSPLFFSASIYAQEGDPVQKLQEDVAVKEQEKQKLREQLQALEQELQKIQEEVNAHKQEADGYDRDISILKAEIRGIEIKIERNQLVINQTDFAIGQNEETVVFLEEKADKQKELLGKIILSIYKLDDVSSVEIILTSNTISEFFNDINHIKTLQESMKDTLEKVNVIKSDIEKEQVALESRINGQLKLIQVQELEQAQIEQKAQEVKVLLQSSRSKEYAFREVAQTKQKTISEVRNQLFVLEGAGVATSFGEAYEYAKVASSITGVRPAFLLAVLKRESSWGQNVGLCYLVDVNTGSGKGKNTGTAYSRVMKPSRDVGPFLEITSALGLDPFATAVSCPHPRYGYGGAMGPAQFIPSTWMAYRERVSAILGREANPWLIQDAFIASAVKLADAGASAQTYALERKAALVYYAGGGWNNPAYWAYTDATGVGIMDLAVQYQGDIDVLEGR</sequence>
<name>A0A1G2HGR2_9BACT</name>
<dbReference type="Gene3D" id="6.10.250.3150">
    <property type="match status" value="1"/>
</dbReference>
<accession>A0A1G2HGR2</accession>
<dbReference type="InterPro" id="IPR023346">
    <property type="entry name" value="Lysozyme-like_dom_sf"/>
</dbReference>
<evidence type="ECO:0000313" key="3">
    <source>
        <dbReference type="Proteomes" id="UP000176770"/>
    </source>
</evidence>
<dbReference type="STRING" id="1802165.A3F94_01895"/>
<dbReference type="Gene3D" id="1.10.530.10">
    <property type="match status" value="1"/>
</dbReference>
<evidence type="ECO:0000313" key="2">
    <source>
        <dbReference type="EMBL" id="OGZ61677.1"/>
    </source>
</evidence>
<dbReference type="Proteomes" id="UP000176770">
    <property type="component" value="Unassembled WGS sequence"/>
</dbReference>